<organism evidence="1 2">
    <name type="scientific">Deinococcus lacus</name>
    <dbReference type="NCBI Taxonomy" id="392561"/>
    <lineage>
        <taxon>Bacteria</taxon>
        <taxon>Thermotogati</taxon>
        <taxon>Deinococcota</taxon>
        <taxon>Deinococci</taxon>
        <taxon>Deinococcales</taxon>
        <taxon>Deinococcaceae</taxon>
        <taxon>Deinococcus</taxon>
    </lineage>
</organism>
<gene>
    <name evidence="1" type="ORF">ACFP81_01855</name>
</gene>
<keyword evidence="2" id="KW-1185">Reference proteome</keyword>
<protein>
    <recommendedName>
        <fullName evidence="3">Outer membrane protein beta-barrel domain-containing protein</fullName>
    </recommendedName>
</protein>
<reference evidence="2" key="1">
    <citation type="journal article" date="2019" name="Int. J. Syst. Evol. Microbiol.">
        <title>The Global Catalogue of Microorganisms (GCM) 10K type strain sequencing project: providing services to taxonomists for standard genome sequencing and annotation.</title>
        <authorList>
            <consortium name="The Broad Institute Genomics Platform"/>
            <consortium name="The Broad Institute Genome Sequencing Center for Infectious Disease"/>
            <person name="Wu L."/>
            <person name="Ma J."/>
        </authorList>
    </citation>
    <scope>NUCLEOTIDE SEQUENCE [LARGE SCALE GENOMIC DNA]</scope>
    <source>
        <strain evidence="2">CGMCC 1.15772</strain>
    </source>
</reference>
<comment type="caution">
    <text evidence="1">The sequence shown here is derived from an EMBL/GenBank/DDBJ whole genome shotgun (WGS) entry which is preliminary data.</text>
</comment>
<evidence type="ECO:0000313" key="1">
    <source>
        <dbReference type="EMBL" id="MFC6590900.1"/>
    </source>
</evidence>
<dbReference type="Gene3D" id="2.40.160.70">
    <property type="entry name" value="outer membrane protein from Thermus thermophilus HB27"/>
    <property type="match status" value="1"/>
</dbReference>
<dbReference type="EMBL" id="JBHSWD010000001">
    <property type="protein sequence ID" value="MFC6590900.1"/>
    <property type="molecule type" value="Genomic_DNA"/>
</dbReference>
<evidence type="ECO:0008006" key="3">
    <source>
        <dbReference type="Google" id="ProtNLM"/>
    </source>
</evidence>
<proteinExistence type="predicted"/>
<name>A0ABW1YBW5_9DEIO</name>
<sequence length="223" mass="22715">MTATVLASAASAQTYTQTAGQGAVRTSASPIELGLMGGYADGLNGEAFVHVPNVAGAFGVKAGVSYGQRDAIAKPTGAIVDITAGTNYKAEGSATVVSLDGTYGLGQVARGTTATAYAGGRYGMFGGKETYTLAGADYSNDFSANAFGLGAGVQISGPVSSNMDLVGDLGVDHFFAGEVKRTAKMGNTVLEEDTYTDAADIKYNRFNAPGTNFKAKVGVKFRL</sequence>
<dbReference type="Proteomes" id="UP001596297">
    <property type="component" value="Unassembled WGS sequence"/>
</dbReference>
<dbReference type="RefSeq" id="WP_380081907.1">
    <property type="nucleotide sequence ID" value="NZ_JBHSWD010000001.1"/>
</dbReference>
<accession>A0ABW1YBW5</accession>
<evidence type="ECO:0000313" key="2">
    <source>
        <dbReference type="Proteomes" id="UP001596297"/>
    </source>
</evidence>